<feature type="region of interest" description="Disordered" evidence="1">
    <location>
        <begin position="42"/>
        <end position="72"/>
    </location>
</feature>
<comment type="caution">
    <text evidence="2">The sequence shown here is derived from an EMBL/GenBank/DDBJ whole genome shotgun (WGS) entry which is preliminary data.</text>
</comment>
<sequence>MAEASRGSRGYINVLQWNMDGYGHKIEEVDVLTTAAVRRPHCIPERDENKTGSSLKPPRLQGLLEKTQHPRTESIRLELGDGIGLTSMYNSPRLRLTEAAMGNLFD</sequence>
<proteinExistence type="predicted"/>
<dbReference type="EMBL" id="JASPKY010000247">
    <property type="protein sequence ID" value="KAK9717093.1"/>
    <property type="molecule type" value="Genomic_DNA"/>
</dbReference>
<dbReference type="Proteomes" id="UP001458880">
    <property type="component" value="Unassembled WGS sequence"/>
</dbReference>
<keyword evidence="3" id="KW-1185">Reference proteome</keyword>
<evidence type="ECO:0000256" key="1">
    <source>
        <dbReference type="SAM" id="MobiDB-lite"/>
    </source>
</evidence>
<gene>
    <name evidence="2" type="ORF">QE152_g24350</name>
</gene>
<evidence type="ECO:0000313" key="3">
    <source>
        <dbReference type="Proteomes" id="UP001458880"/>
    </source>
</evidence>
<reference evidence="2 3" key="1">
    <citation type="journal article" date="2024" name="BMC Genomics">
        <title>De novo assembly and annotation of Popillia japonica's genome with initial clues to its potential as an invasive pest.</title>
        <authorList>
            <person name="Cucini C."/>
            <person name="Boschi S."/>
            <person name="Funari R."/>
            <person name="Cardaioli E."/>
            <person name="Iannotti N."/>
            <person name="Marturano G."/>
            <person name="Paoli F."/>
            <person name="Bruttini M."/>
            <person name="Carapelli A."/>
            <person name="Frati F."/>
            <person name="Nardi F."/>
        </authorList>
    </citation>
    <scope>NUCLEOTIDE SEQUENCE [LARGE SCALE GENOMIC DNA]</scope>
    <source>
        <strain evidence="2">DMR45628</strain>
    </source>
</reference>
<evidence type="ECO:0000313" key="2">
    <source>
        <dbReference type="EMBL" id="KAK9717093.1"/>
    </source>
</evidence>
<organism evidence="2 3">
    <name type="scientific">Popillia japonica</name>
    <name type="common">Japanese beetle</name>
    <dbReference type="NCBI Taxonomy" id="7064"/>
    <lineage>
        <taxon>Eukaryota</taxon>
        <taxon>Metazoa</taxon>
        <taxon>Ecdysozoa</taxon>
        <taxon>Arthropoda</taxon>
        <taxon>Hexapoda</taxon>
        <taxon>Insecta</taxon>
        <taxon>Pterygota</taxon>
        <taxon>Neoptera</taxon>
        <taxon>Endopterygota</taxon>
        <taxon>Coleoptera</taxon>
        <taxon>Polyphaga</taxon>
        <taxon>Scarabaeiformia</taxon>
        <taxon>Scarabaeidae</taxon>
        <taxon>Rutelinae</taxon>
        <taxon>Popillia</taxon>
    </lineage>
</organism>
<dbReference type="AlphaFoldDB" id="A0AAW1KG26"/>
<accession>A0AAW1KG26</accession>
<name>A0AAW1KG26_POPJA</name>
<protein>
    <submittedName>
        <fullName evidence="2">Uncharacterized protein</fullName>
    </submittedName>
</protein>